<sequence>MLRGSGGDGVRGDASAGTNGEMSRDEALLLVRRLLNDSGETGEAEADEILDALERGLACPHISDYVYWPLPDSDPTPEEIVDRALAYRPIAL</sequence>
<evidence type="ECO:0000313" key="3">
    <source>
        <dbReference type="Proteomes" id="UP000624183"/>
    </source>
</evidence>
<dbReference type="EMBL" id="BMUW01000004">
    <property type="protein sequence ID" value="GGZ53821.1"/>
    <property type="molecule type" value="Genomic_DNA"/>
</dbReference>
<keyword evidence="3" id="KW-1185">Reference proteome</keyword>
<gene>
    <name evidence="2" type="ORF">GCM10010328_30810</name>
</gene>
<proteinExistence type="predicted"/>
<feature type="region of interest" description="Disordered" evidence="1">
    <location>
        <begin position="1"/>
        <end position="22"/>
    </location>
</feature>
<dbReference type="SUPFAM" id="SSF47345">
    <property type="entry name" value="Colicin E immunity proteins"/>
    <property type="match status" value="1"/>
</dbReference>
<evidence type="ECO:0000256" key="1">
    <source>
        <dbReference type="SAM" id="MobiDB-lite"/>
    </source>
</evidence>
<protein>
    <recommendedName>
        <fullName evidence="4">E9imm peptide</fullName>
    </recommendedName>
</protein>
<dbReference type="Proteomes" id="UP000624183">
    <property type="component" value="Unassembled WGS sequence"/>
</dbReference>
<comment type="caution">
    <text evidence="2">The sequence shown here is derived from an EMBL/GenBank/DDBJ whole genome shotgun (WGS) entry which is preliminary data.</text>
</comment>
<evidence type="ECO:0000313" key="2">
    <source>
        <dbReference type="EMBL" id="GGZ53821.1"/>
    </source>
</evidence>
<organism evidence="2 3">
    <name type="scientific">Streptomyces rubiginosohelvolus</name>
    <dbReference type="NCBI Taxonomy" id="67362"/>
    <lineage>
        <taxon>Bacteria</taxon>
        <taxon>Bacillati</taxon>
        <taxon>Actinomycetota</taxon>
        <taxon>Actinomycetes</taxon>
        <taxon>Kitasatosporales</taxon>
        <taxon>Streptomycetaceae</taxon>
        <taxon>Streptomyces</taxon>
    </lineage>
</organism>
<dbReference type="InterPro" id="IPR035900">
    <property type="entry name" value="Colicin_E_sf"/>
</dbReference>
<accession>A0ABQ3BQ05</accession>
<evidence type="ECO:0008006" key="4">
    <source>
        <dbReference type="Google" id="ProtNLM"/>
    </source>
</evidence>
<dbReference type="Gene3D" id="1.10.1200.20">
    <property type="entry name" value="Colicin E immunity protein"/>
    <property type="match status" value="1"/>
</dbReference>
<name>A0ABQ3BQ05_9ACTN</name>
<reference evidence="3" key="1">
    <citation type="journal article" date="2019" name="Int. J. Syst. Evol. Microbiol.">
        <title>The Global Catalogue of Microorganisms (GCM) 10K type strain sequencing project: providing services to taxonomists for standard genome sequencing and annotation.</title>
        <authorList>
            <consortium name="The Broad Institute Genomics Platform"/>
            <consortium name="The Broad Institute Genome Sequencing Center for Infectious Disease"/>
            <person name="Wu L."/>
            <person name="Ma J."/>
        </authorList>
    </citation>
    <scope>NUCLEOTIDE SEQUENCE [LARGE SCALE GENOMIC DNA]</scope>
    <source>
        <strain evidence="3">JCM 4602</strain>
    </source>
</reference>